<dbReference type="PANTHER" id="PTHR46211:SF14">
    <property type="entry name" value="GLYCEROPHOSPHODIESTER PHOSPHODIESTERASE"/>
    <property type="match status" value="1"/>
</dbReference>
<comment type="caution">
    <text evidence="2">The sequence shown here is derived from an EMBL/GenBank/DDBJ whole genome shotgun (WGS) entry which is preliminary data.</text>
</comment>
<dbReference type="RefSeq" id="WP_320004716.1">
    <property type="nucleotide sequence ID" value="NZ_JAUHJS010000006.1"/>
</dbReference>
<keyword evidence="3" id="KW-1185">Reference proteome</keyword>
<dbReference type="Pfam" id="PF03009">
    <property type="entry name" value="GDPD"/>
    <property type="match status" value="1"/>
</dbReference>
<dbReference type="PROSITE" id="PS50007">
    <property type="entry name" value="PIPLC_X_DOMAIN"/>
    <property type="match status" value="1"/>
</dbReference>
<dbReference type="Gene3D" id="3.20.20.190">
    <property type="entry name" value="Phosphatidylinositol (PI) phosphodiesterase"/>
    <property type="match status" value="1"/>
</dbReference>
<evidence type="ECO:0000313" key="2">
    <source>
        <dbReference type="EMBL" id="MDN4166180.1"/>
    </source>
</evidence>
<dbReference type="PANTHER" id="PTHR46211">
    <property type="entry name" value="GLYCEROPHOSPHORYL DIESTER PHOSPHODIESTERASE"/>
    <property type="match status" value="1"/>
</dbReference>
<dbReference type="PROSITE" id="PS51704">
    <property type="entry name" value="GP_PDE"/>
    <property type="match status" value="1"/>
</dbReference>
<name>A0ABT8F6V1_9BACT</name>
<accession>A0ABT8F6V1</accession>
<proteinExistence type="predicted"/>
<gene>
    <name evidence="2" type="ORF">QWY31_11745</name>
</gene>
<sequence length="298" mass="34231">MKTTGYQYIYLFLPFFLLAGYSMAQTPTIDFQGHRGCRGLYPENSIEGMLHALRMGVNTLEMDVVISADEQVVVSHEPAFSEEISDFEAWLAQQPDSHSHNNIYQLPYETVRGIDCGSKVHPRFPEQKKLSTYKPLLVELIDSVETVIKREALSKVRYSIEIKSVEGQEGITQPDVARFSSLVYEVVSSKLPTQRVIIQSFDVRVLEYWHKTYPQYVLAYLVEEQPDAKEAMKKLSFVPEIYSPDYTLLTPESITWLQSLGCQIIPWTVNEAKDMQRLISWGVNGIITDYPNRIPMKY</sequence>
<organism evidence="2 3">
    <name type="scientific">Shiella aurantiaca</name>
    <dbReference type="NCBI Taxonomy" id="3058365"/>
    <lineage>
        <taxon>Bacteria</taxon>
        <taxon>Pseudomonadati</taxon>
        <taxon>Bacteroidota</taxon>
        <taxon>Cytophagia</taxon>
        <taxon>Cytophagales</taxon>
        <taxon>Shiellaceae</taxon>
        <taxon>Shiella</taxon>
    </lineage>
</organism>
<evidence type="ECO:0000259" key="1">
    <source>
        <dbReference type="PROSITE" id="PS51704"/>
    </source>
</evidence>
<dbReference type="InterPro" id="IPR030395">
    <property type="entry name" value="GP_PDE_dom"/>
</dbReference>
<dbReference type="InterPro" id="IPR017946">
    <property type="entry name" value="PLC-like_Pdiesterase_TIM-brl"/>
</dbReference>
<protein>
    <submittedName>
        <fullName evidence="2">Glycerophosphodiester phosphodiesterase family protein</fullName>
    </submittedName>
</protein>
<dbReference type="SUPFAM" id="SSF51695">
    <property type="entry name" value="PLC-like phosphodiesterases"/>
    <property type="match status" value="1"/>
</dbReference>
<dbReference type="Proteomes" id="UP001168552">
    <property type="component" value="Unassembled WGS sequence"/>
</dbReference>
<reference evidence="2" key="1">
    <citation type="submission" date="2023-06" db="EMBL/GenBank/DDBJ databases">
        <title>Cytophagales bacterium Strain LB-30, isolated from soil.</title>
        <authorList>
            <person name="Liu B."/>
        </authorList>
    </citation>
    <scope>NUCLEOTIDE SEQUENCE</scope>
    <source>
        <strain evidence="2">LB-30</strain>
    </source>
</reference>
<feature type="domain" description="GP-PDE" evidence="1">
    <location>
        <begin position="29"/>
        <end position="298"/>
    </location>
</feature>
<evidence type="ECO:0000313" key="3">
    <source>
        <dbReference type="Proteomes" id="UP001168552"/>
    </source>
</evidence>
<dbReference type="EMBL" id="JAUHJS010000006">
    <property type="protein sequence ID" value="MDN4166180.1"/>
    <property type="molecule type" value="Genomic_DNA"/>
</dbReference>